<comment type="function">
    <text evidence="7">Catalyzes the dehydrogenation at the alpha-beta position of ACP-bound acyl chains. This results in the introduction of a double bond in the lipidic chain, which is further transferred to the epsilon-amino group of lysine residue in the mycobactin core by MbtK.</text>
</comment>
<dbReference type="InterPro" id="IPR006089">
    <property type="entry name" value="Acyl-CoA_DH_CS"/>
</dbReference>
<comment type="similarity">
    <text evidence="3 10">Belongs to the acyl-CoA dehydrogenase family.</text>
</comment>
<evidence type="ECO:0000259" key="11">
    <source>
        <dbReference type="Pfam" id="PF00441"/>
    </source>
</evidence>
<dbReference type="SUPFAM" id="SSF56645">
    <property type="entry name" value="Acyl-CoA dehydrogenase NM domain-like"/>
    <property type="match status" value="1"/>
</dbReference>
<evidence type="ECO:0000256" key="3">
    <source>
        <dbReference type="ARBA" id="ARBA00009347"/>
    </source>
</evidence>
<dbReference type="RefSeq" id="WP_344658665.1">
    <property type="nucleotide sequence ID" value="NZ_BAAAQM010000022.1"/>
</dbReference>
<evidence type="ECO:0000256" key="8">
    <source>
        <dbReference type="ARBA" id="ARBA00040394"/>
    </source>
</evidence>
<keyword evidence="5 10" id="KW-0274">FAD</keyword>
<dbReference type="Pfam" id="PF02770">
    <property type="entry name" value="Acyl-CoA_dh_M"/>
    <property type="match status" value="1"/>
</dbReference>
<dbReference type="InterPro" id="IPR013786">
    <property type="entry name" value="AcylCoA_DH/ox_N"/>
</dbReference>
<dbReference type="Pfam" id="PF02771">
    <property type="entry name" value="Acyl-CoA_dh_N"/>
    <property type="match status" value="1"/>
</dbReference>
<evidence type="ECO:0000256" key="10">
    <source>
        <dbReference type="RuleBase" id="RU362125"/>
    </source>
</evidence>
<evidence type="ECO:0000256" key="7">
    <source>
        <dbReference type="ARBA" id="ARBA00037085"/>
    </source>
</evidence>
<dbReference type="EMBL" id="BAAAQM010000022">
    <property type="protein sequence ID" value="GAA1976470.1"/>
    <property type="molecule type" value="Genomic_DNA"/>
</dbReference>
<keyword evidence="6 10" id="KW-0560">Oxidoreductase</keyword>
<dbReference type="PANTHER" id="PTHR48083:SF20">
    <property type="entry name" value="LONG-CHAIN SPECIFIC ACYL-COA DEHYDROGENASE, MITOCHONDRIAL"/>
    <property type="match status" value="1"/>
</dbReference>
<feature type="domain" description="Acyl-CoA dehydrogenase/oxidase N-terminal" evidence="13">
    <location>
        <begin position="8"/>
        <end position="119"/>
    </location>
</feature>
<evidence type="ECO:0000313" key="14">
    <source>
        <dbReference type="EMBL" id="GAA1976470.1"/>
    </source>
</evidence>
<comment type="caution">
    <text evidence="14">The sequence shown here is derived from an EMBL/GenBank/DDBJ whole genome shotgun (WGS) entry which is preliminary data.</text>
</comment>
<evidence type="ECO:0000259" key="12">
    <source>
        <dbReference type="Pfam" id="PF02770"/>
    </source>
</evidence>
<keyword evidence="4 10" id="KW-0285">Flavoprotein</keyword>
<dbReference type="InterPro" id="IPR006091">
    <property type="entry name" value="Acyl-CoA_Oxase/DH_mid-dom"/>
</dbReference>
<evidence type="ECO:0000259" key="13">
    <source>
        <dbReference type="Pfam" id="PF02771"/>
    </source>
</evidence>
<dbReference type="Gene3D" id="1.20.140.10">
    <property type="entry name" value="Butyryl-CoA Dehydrogenase, subunit A, domain 3"/>
    <property type="match status" value="1"/>
</dbReference>
<feature type="domain" description="Acyl-CoA dehydrogenase/oxidase C-terminal" evidence="11">
    <location>
        <begin position="233"/>
        <end position="381"/>
    </location>
</feature>
<feature type="domain" description="Acyl-CoA oxidase/dehydrogenase middle" evidence="12">
    <location>
        <begin position="123"/>
        <end position="218"/>
    </location>
</feature>
<proteinExistence type="inferred from homology"/>
<comment type="cofactor">
    <cofactor evidence="1 10">
        <name>FAD</name>
        <dbReference type="ChEBI" id="CHEBI:57692"/>
    </cofactor>
</comment>
<dbReference type="Pfam" id="PF00441">
    <property type="entry name" value="Acyl-CoA_dh_1"/>
    <property type="match status" value="1"/>
</dbReference>
<dbReference type="InterPro" id="IPR037069">
    <property type="entry name" value="AcylCoA_DH/ox_N_sf"/>
</dbReference>
<dbReference type="Gene3D" id="1.10.540.10">
    <property type="entry name" value="Acyl-CoA dehydrogenase/oxidase, N-terminal domain"/>
    <property type="match status" value="1"/>
</dbReference>
<comment type="pathway">
    <text evidence="2">Siderophore biosynthesis; mycobactin biosynthesis.</text>
</comment>
<organism evidence="14 15">
    <name type="scientific">Catenulispora subtropica</name>
    <dbReference type="NCBI Taxonomy" id="450798"/>
    <lineage>
        <taxon>Bacteria</taxon>
        <taxon>Bacillati</taxon>
        <taxon>Actinomycetota</taxon>
        <taxon>Actinomycetes</taxon>
        <taxon>Catenulisporales</taxon>
        <taxon>Catenulisporaceae</taxon>
        <taxon>Catenulispora</taxon>
    </lineage>
</organism>
<dbReference type="Proteomes" id="UP001499854">
    <property type="component" value="Unassembled WGS sequence"/>
</dbReference>
<evidence type="ECO:0000313" key="15">
    <source>
        <dbReference type="Proteomes" id="UP001499854"/>
    </source>
</evidence>
<evidence type="ECO:0000256" key="6">
    <source>
        <dbReference type="ARBA" id="ARBA00023002"/>
    </source>
</evidence>
<keyword evidence="15" id="KW-1185">Reference proteome</keyword>
<evidence type="ECO:0000256" key="2">
    <source>
        <dbReference type="ARBA" id="ARBA00005102"/>
    </source>
</evidence>
<protein>
    <recommendedName>
        <fullName evidence="8">Acyl-[acyl-carrier-protein] dehydrogenase MbtN</fullName>
    </recommendedName>
    <alternativeName>
        <fullName evidence="9">Mycobactin synthase protein N</fullName>
    </alternativeName>
</protein>
<dbReference type="InterPro" id="IPR009075">
    <property type="entry name" value="AcylCo_DH/oxidase_C"/>
</dbReference>
<dbReference type="Gene3D" id="2.40.110.10">
    <property type="entry name" value="Butyryl-CoA Dehydrogenase, subunit A, domain 2"/>
    <property type="match status" value="1"/>
</dbReference>
<dbReference type="InterPro" id="IPR046373">
    <property type="entry name" value="Acyl-CoA_Oxase/DH_mid-dom_sf"/>
</dbReference>
<name>A0ABP5DC72_9ACTN</name>
<dbReference type="PANTHER" id="PTHR48083">
    <property type="entry name" value="MEDIUM-CHAIN SPECIFIC ACYL-COA DEHYDROGENASE, MITOCHONDRIAL-RELATED"/>
    <property type="match status" value="1"/>
</dbReference>
<dbReference type="InterPro" id="IPR050741">
    <property type="entry name" value="Acyl-CoA_dehydrogenase"/>
</dbReference>
<dbReference type="InterPro" id="IPR009100">
    <property type="entry name" value="AcylCoA_DH/oxidase_NM_dom_sf"/>
</dbReference>
<accession>A0ABP5DC72</accession>
<gene>
    <name evidence="14" type="ORF">GCM10009838_40980</name>
</gene>
<dbReference type="PROSITE" id="PS00073">
    <property type="entry name" value="ACYL_COA_DH_2"/>
    <property type="match status" value="1"/>
</dbReference>
<evidence type="ECO:0000256" key="9">
    <source>
        <dbReference type="ARBA" id="ARBA00042660"/>
    </source>
</evidence>
<reference evidence="15" key="1">
    <citation type="journal article" date="2019" name="Int. J. Syst. Evol. Microbiol.">
        <title>The Global Catalogue of Microorganisms (GCM) 10K type strain sequencing project: providing services to taxonomists for standard genome sequencing and annotation.</title>
        <authorList>
            <consortium name="The Broad Institute Genomics Platform"/>
            <consortium name="The Broad Institute Genome Sequencing Center for Infectious Disease"/>
            <person name="Wu L."/>
            <person name="Ma J."/>
        </authorList>
    </citation>
    <scope>NUCLEOTIDE SEQUENCE [LARGE SCALE GENOMIC DNA]</scope>
    <source>
        <strain evidence="15">JCM 16013</strain>
    </source>
</reference>
<sequence length="381" mass="41010">MSRSSWATDDVEALRDLAKTFFTQEALPREDEFAAQGFPGKDLWRAAGKLGLLCASIPEEYGGGGGTFAHEMAVIEAQTRSGAGAMAIVVHAGIVAHYLNAYATEEQKLRWLPRMASGELIGAIAMTEPGTGSDLQSIATKAVRDGDGYVISGAKTFITNGHNAGLVIVAAKTGPGEGAHGVSLLVAEVGDDTPGFQRGRVLKKVGQHSTDTAELFFDGLRVPAENLLGGTEGQGFVQLMVQLPQERLLVAAIGMAMLESAVEHTVAYTKEREAFGRPLFKLQNTRFELAECATIARVARVFLDDCVEKHLAGELDAATASMAKYWITDRQTEVVDRCVQLHGGYGYMLEYPIARLFADGRIQRIYGGANEIMKELIARSL</sequence>
<evidence type="ECO:0000256" key="1">
    <source>
        <dbReference type="ARBA" id="ARBA00001974"/>
    </source>
</evidence>
<dbReference type="SUPFAM" id="SSF47203">
    <property type="entry name" value="Acyl-CoA dehydrogenase C-terminal domain-like"/>
    <property type="match status" value="1"/>
</dbReference>
<evidence type="ECO:0000256" key="5">
    <source>
        <dbReference type="ARBA" id="ARBA00022827"/>
    </source>
</evidence>
<evidence type="ECO:0000256" key="4">
    <source>
        <dbReference type="ARBA" id="ARBA00022630"/>
    </source>
</evidence>
<dbReference type="InterPro" id="IPR036250">
    <property type="entry name" value="AcylCo_DH-like_C"/>
</dbReference>